<feature type="chain" id="PRO_5005568701" description="tRNA (guanine(10)-N(2))-methyltransferase TRMT11 N-terminal domain-containing protein" evidence="3">
    <location>
        <begin position="24"/>
        <end position="701"/>
    </location>
</feature>
<proteinExistence type="predicted"/>
<dbReference type="Gene3D" id="3.40.50.150">
    <property type="entry name" value="Vaccinia Virus protein VP39"/>
    <property type="match status" value="1"/>
</dbReference>
<dbReference type="OrthoDB" id="296065at2759"/>
<keyword evidence="6" id="KW-1185">Reference proteome</keyword>
<feature type="signal peptide" evidence="3">
    <location>
        <begin position="1"/>
        <end position="23"/>
    </location>
</feature>
<dbReference type="PANTHER" id="PTHR13370:SF3">
    <property type="entry name" value="TRNA (GUANINE(10)-N2)-METHYLTRANSFERASE HOMOLOG"/>
    <property type="match status" value="1"/>
</dbReference>
<sequence length="701" mass="79113">MMWCKKKARILAGGFSAPHTCLCLSACSLPGRSCRGSSPRTSTVDHTPLHLLEMSPQIYILIFAQGNSSPSLHHPPRCSRGMLHPPSSFRGFLMTGVSSARHFLSPLGTWKSPWSTHEEFRLPELESIDRLFNLGIDYLGLEVDVYRPYMRIGLQNDHKAKLLGSRAILIKHILRHWADAPSYAELHEMNKENEALWAGYAASDTFKVTVTSYKATVGQERKKELIESLSYMDFRGPIILQDPQVEIMLSEEHYSADGPHDNSAAIGILQVTRMTNIRLRRIWLGEKICDGQRSLVDKFDLKKRIYIGNTSMEAGMSLLMANQGLVRPGSMVNDPFTGTGSMLYAAAWFGSYVLGSDIDGRPMRGKGVVFIQWPFPRFTQERYAETISFPGNGVNCGRQNTRYTTVPDSMASLRNCWIVSVALFCRPFWQPTSRVQSSQLTLLLLAAFLPFPLCHDLGSFRYDGSWSRLSDFSMRGLEGSKTPGEPAKYSTRSYAIVSHQAYGVRAGAKRLGRKDQSKMRSEPYKLPDGTWSHEQVDHAPFFFLIITTILPKLTAVIPLSFCPRKPDYVPPSKPWEMSEVLDGLLEFALRMLKPNGRLVESHHVHLYLIYCRINVYWLPTASLDYSHADVPQRKGLRLVANSCQDFGKWQRRLITMQKEDAAGQNEETCGVELEGLTQLPGESCALPGHRHFRDKYMKGFS</sequence>
<evidence type="ECO:0000256" key="2">
    <source>
        <dbReference type="ARBA" id="ARBA00022679"/>
    </source>
</evidence>
<accession>A0A0L6VQA2</accession>
<dbReference type="GO" id="GO:0032259">
    <property type="term" value="P:methylation"/>
    <property type="evidence" value="ECO:0007669"/>
    <property type="project" value="UniProtKB-KW"/>
</dbReference>
<evidence type="ECO:0000313" key="6">
    <source>
        <dbReference type="Proteomes" id="UP000037035"/>
    </source>
</evidence>
<dbReference type="PANTHER" id="PTHR13370">
    <property type="entry name" value="RNA METHYLASE-RELATED"/>
    <property type="match status" value="1"/>
</dbReference>
<dbReference type="SUPFAM" id="SSF53335">
    <property type="entry name" value="S-adenosyl-L-methionine-dependent methyltransferases"/>
    <property type="match status" value="1"/>
</dbReference>
<dbReference type="AlphaFoldDB" id="A0A0L6VQA2"/>
<keyword evidence="1" id="KW-0489">Methyltransferase</keyword>
<dbReference type="InterPro" id="IPR029063">
    <property type="entry name" value="SAM-dependent_MTases_sf"/>
</dbReference>
<evidence type="ECO:0000259" key="4">
    <source>
        <dbReference type="Pfam" id="PF25904"/>
    </source>
</evidence>
<dbReference type="InterPro" id="IPR059073">
    <property type="entry name" value="TRMT11_N"/>
</dbReference>
<dbReference type="Proteomes" id="UP000037035">
    <property type="component" value="Unassembled WGS sequence"/>
</dbReference>
<dbReference type="Pfam" id="PF25904">
    <property type="entry name" value="Tmrp11_N"/>
    <property type="match status" value="1"/>
</dbReference>
<evidence type="ECO:0000313" key="5">
    <source>
        <dbReference type="EMBL" id="KNZ62876.1"/>
    </source>
</evidence>
<keyword evidence="3" id="KW-0732">Signal</keyword>
<dbReference type="VEuPathDB" id="FungiDB:VP01_1212g3"/>
<feature type="domain" description="tRNA (guanine(10)-N(2))-methyltransferase TRMT11 N-terminal" evidence="4">
    <location>
        <begin position="116"/>
        <end position="254"/>
    </location>
</feature>
<protein>
    <recommendedName>
        <fullName evidence="4">tRNA (guanine(10)-N(2))-methyltransferase TRMT11 N-terminal domain-containing protein</fullName>
    </recommendedName>
</protein>
<comment type="caution">
    <text evidence="5">The sequence shown here is derived from an EMBL/GenBank/DDBJ whole genome shotgun (WGS) entry which is preliminary data.</text>
</comment>
<evidence type="ECO:0000256" key="3">
    <source>
        <dbReference type="SAM" id="SignalP"/>
    </source>
</evidence>
<dbReference type="GO" id="GO:0008168">
    <property type="term" value="F:methyltransferase activity"/>
    <property type="evidence" value="ECO:0007669"/>
    <property type="project" value="UniProtKB-KW"/>
</dbReference>
<dbReference type="STRING" id="27349.A0A0L6VQA2"/>
<evidence type="ECO:0000256" key="1">
    <source>
        <dbReference type="ARBA" id="ARBA00022603"/>
    </source>
</evidence>
<name>A0A0L6VQA2_9BASI</name>
<dbReference type="GO" id="GO:0005737">
    <property type="term" value="C:cytoplasm"/>
    <property type="evidence" value="ECO:0007669"/>
    <property type="project" value="TreeGrafter"/>
</dbReference>
<keyword evidence="2" id="KW-0808">Transferase</keyword>
<reference evidence="5 6" key="1">
    <citation type="submission" date="2015-08" db="EMBL/GenBank/DDBJ databases">
        <title>Next Generation Sequencing and Analysis of the Genome of Puccinia sorghi L Schw, the Causal Agent of Maize Common Rust.</title>
        <authorList>
            <person name="Rochi L."/>
            <person name="Burguener G."/>
            <person name="Darino M."/>
            <person name="Turjanski A."/>
            <person name="Kreff E."/>
            <person name="Dieguez M.J."/>
            <person name="Sacco F."/>
        </authorList>
    </citation>
    <scope>NUCLEOTIDE SEQUENCE [LARGE SCALE GENOMIC DNA]</scope>
    <source>
        <strain evidence="5 6">RO10H11247</strain>
    </source>
</reference>
<dbReference type="EMBL" id="LAVV01002366">
    <property type="protein sequence ID" value="KNZ62876.1"/>
    <property type="molecule type" value="Genomic_DNA"/>
</dbReference>
<organism evidence="5 6">
    <name type="scientific">Puccinia sorghi</name>
    <dbReference type="NCBI Taxonomy" id="27349"/>
    <lineage>
        <taxon>Eukaryota</taxon>
        <taxon>Fungi</taxon>
        <taxon>Dikarya</taxon>
        <taxon>Basidiomycota</taxon>
        <taxon>Pucciniomycotina</taxon>
        <taxon>Pucciniomycetes</taxon>
        <taxon>Pucciniales</taxon>
        <taxon>Pucciniaceae</taxon>
        <taxon>Puccinia</taxon>
    </lineage>
</organism>
<gene>
    <name evidence="5" type="ORF">VP01_1212g3</name>
</gene>